<keyword evidence="4" id="KW-1133">Transmembrane helix</keyword>
<evidence type="ECO:0000259" key="5">
    <source>
        <dbReference type="PROSITE" id="PS50157"/>
    </source>
</evidence>
<dbReference type="PROSITE" id="PS50157">
    <property type="entry name" value="ZINC_FINGER_C2H2_2"/>
    <property type="match status" value="1"/>
</dbReference>
<dbReference type="PANTHER" id="PTHR43296">
    <property type="entry name" value="PEROXISOMAL 2,4-DIENOYL-COA REDUCTASE"/>
    <property type="match status" value="1"/>
</dbReference>
<gene>
    <name evidence="6" type="ORF">M9Y10_029998</name>
</gene>
<evidence type="ECO:0000313" key="7">
    <source>
        <dbReference type="Proteomes" id="UP001470230"/>
    </source>
</evidence>
<sequence length="420" mass="48988">MFLEIGAISIVILTYIFLIQFGNAYQKLIGFVFKRSSKHIFDIDKKRDSQELIISYAIKAGGNNIATRHFQTTASELDHFDRTTPHTKKSFEYRDNKAICCYGCGRPTKRLHPVYIFSCKKCGSKFQKQRYLTRNLKGHISLVIGCRTKLGHQVVLKLLRAGSVVIGTTRYPQKATELFKEYDDYNDWKSNFDIYENGLDLDCDNLEEKFQVLSEYILNKYQKLDNLIICAAQTIRVREKEKDKLLSQTQEFNRYGDARFVEEKYINSWQMTINDINQKETEECMRINAVAPALLVKSLNNVMKMSNNTPYIISVHAREGLFDLEKGPKHIHTNMAKAALHMMTRTLIEDKTLVTYRGKRFSIHGCDPGWISVDEYYENDRPFIIPPLDEIDGAARVLYPLFKKLTSYRKTRRHFEHMTY</sequence>
<dbReference type="EMBL" id="JAPFFF010000004">
    <property type="protein sequence ID" value="KAK8892757.1"/>
    <property type="molecule type" value="Genomic_DNA"/>
</dbReference>
<organism evidence="6 7">
    <name type="scientific">Tritrichomonas musculus</name>
    <dbReference type="NCBI Taxonomy" id="1915356"/>
    <lineage>
        <taxon>Eukaryota</taxon>
        <taxon>Metamonada</taxon>
        <taxon>Parabasalia</taxon>
        <taxon>Tritrichomonadida</taxon>
        <taxon>Tritrichomonadidae</taxon>
        <taxon>Tritrichomonas</taxon>
    </lineage>
</organism>
<feature type="transmembrane region" description="Helical" evidence="4">
    <location>
        <begin position="6"/>
        <end position="25"/>
    </location>
</feature>
<protein>
    <recommendedName>
        <fullName evidence="5">C2H2-type domain-containing protein</fullName>
    </recommendedName>
</protein>
<keyword evidence="4" id="KW-0472">Membrane</keyword>
<dbReference type="InterPro" id="IPR013087">
    <property type="entry name" value="Znf_C2H2_type"/>
</dbReference>
<evidence type="ECO:0000256" key="2">
    <source>
        <dbReference type="ARBA" id="ARBA00023002"/>
    </source>
</evidence>
<evidence type="ECO:0000313" key="6">
    <source>
        <dbReference type="EMBL" id="KAK8892757.1"/>
    </source>
</evidence>
<keyword evidence="3" id="KW-0862">Zinc</keyword>
<name>A0ABR2KQS7_9EUKA</name>
<feature type="domain" description="C2H2-type" evidence="5">
    <location>
        <begin position="117"/>
        <end position="139"/>
    </location>
</feature>
<dbReference type="InterPro" id="IPR036291">
    <property type="entry name" value="NAD(P)-bd_dom_sf"/>
</dbReference>
<dbReference type="Proteomes" id="UP001470230">
    <property type="component" value="Unassembled WGS sequence"/>
</dbReference>
<keyword evidence="2" id="KW-0560">Oxidoreductase</keyword>
<dbReference type="SUPFAM" id="SSF51735">
    <property type="entry name" value="NAD(P)-binding Rossmann-fold domains"/>
    <property type="match status" value="1"/>
</dbReference>
<keyword evidence="3" id="KW-0863">Zinc-finger</keyword>
<dbReference type="PANTHER" id="PTHR43296:SF2">
    <property type="entry name" value="PEROXISOMAL 2,4-DIENOYL-COA REDUCTASE [(3E)-ENOYL-COA-PRODUCING]"/>
    <property type="match status" value="1"/>
</dbReference>
<keyword evidence="3" id="KW-0479">Metal-binding</keyword>
<keyword evidence="7" id="KW-1185">Reference proteome</keyword>
<evidence type="ECO:0000256" key="3">
    <source>
        <dbReference type="PROSITE-ProRule" id="PRU00042"/>
    </source>
</evidence>
<keyword evidence="4" id="KW-0812">Transmembrane</keyword>
<dbReference type="Gene3D" id="3.40.50.720">
    <property type="entry name" value="NAD(P)-binding Rossmann-like Domain"/>
    <property type="match status" value="1"/>
</dbReference>
<evidence type="ECO:0000256" key="4">
    <source>
        <dbReference type="SAM" id="Phobius"/>
    </source>
</evidence>
<evidence type="ECO:0000256" key="1">
    <source>
        <dbReference type="ARBA" id="ARBA00022857"/>
    </source>
</evidence>
<comment type="caution">
    <text evidence="6">The sequence shown here is derived from an EMBL/GenBank/DDBJ whole genome shotgun (WGS) entry which is preliminary data.</text>
</comment>
<dbReference type="InterPro" id="IPR045017">
    <property type="entry name" value="DECR2-like"/>
</dbReference>
<keyword evidence="1" id="KW-0521">NADP</keyword>
<reference evidence="6 7" key="1">
    <citation type="submission" date="2024-04" db="EMBL/GenBank/DDBJ databases">
        <title>Tritrichomonas musculus Genome.</title>
        <authorList>
            <person name="Alves-Ferreira E."/>
            <person name="Grigg M."/>
            <person name="Lorenzi H."/>
            <person name="Galac M."/>
        </authorList>
    </citation>
    <scope>NUCLEOTIDE SEQUENCE [LARGE SCALE GENOMIC DNA]</scope>
    <source>
        <strain evidence="6 7">EAF2021</strain>
    </source>
</reference>
<proteinExistence type="predicted"/>
<accession>A0ABR2KQS7</accession>